<feature type="transmembrane region" description="Helical" evidence="2">
    <location>
        <begin position="104"/>
        <end position="126"/>
    </location>
</feature>
<protein>
    <submittedName>
        <fullName evidence="3">Histidine kinase</fullName>
    </submittedName>
</protein>
<dbReference type="Proteomes" id="UP001165685">
    <property type="component" value="Unassembled WGS sequence"/>
</dbReference>
<keyword evidence="3" id="KW-0808">Transferase</keyword>
<evidence type="ECO:0000256" key="1">
    <source>
        <dbReference type="SAM" id="MobiDB-lite"/>
    </source>
</evidence>
<dbReference type="RefSeq" id="WP_270680897.1">
    <property type="nucleotide sequence ID" value="NZ_JAQFWP010000078.1"/>
</dbReference>
<comment type="caution">
    <text evidence="3">The sequence shown here is derived from an EMBL/GenBank/DDBJ whole genome shotgun (WGS) entry which is preliminary data.</text>
</comment>
<keyword evidence="2" id="KW-0472">Membrane</keyword>
<proteinExistence type="predicted"/>
<evidence type="ECO:0000313" key="4">
    <source>
        <dbReference type="Proteomes" id="UP001165685"/>
    </source>
</evidence>
<keyword evidence="2" id="KW-1133">Transmembrane helix</keyword>
<evidence type="ECO:0000256" key="2">
    <source>
        <dbReference type="SAM" id="Phobius"/>
    </source>
</evidence>
<accession>A0ABT4TUC0</accession>
<dbReference type="EMBL" id="JAQFWP010000078">
    <property type="protein sequence ID" value="MDA2808299.1"/>
    <property type="molecule type" value="Genomic_DNA"/>
</dbReference>
<feature type="transmembrane region" description="Helical" evidence="2">
    <location>
        <begin position="58"/>
        <end position="84"/>
    </location>
</feature>
<keyword evidence="3" id="KW-0418">Kinase</keyword>
<dbReference type="GO" id="GO:0016301">
    <property type="term" value="F:kinase activity"/>
    <property type="evidence" value="ECO:0007669"/>
    <property type="project" value="UniProtKB-KW"/>
</dbReference>
<keyword evidence="4" id="KW-1185">Reference proteome</keyword>
<keyword evidence="2" id="KW-0812">Transmembrane</keyword>
<evidence type="ECO:0000313" key="3">
    <source>
        <dbReference type="EMBL" id="MDA2808299.1"/>
    </source>
</evidence>
<reference evidence="3" key="1">
    <citation type="submission" date="2023-01" db="EMBL/GenBank/DDBJ databases">
        <title>Draft genome sequence of Nocardiopsis sp. LSu2-4 isolated from halophytes.</title>
        <authorList>
            <person name="Duangmal K."/>
            <person name="Chantavorakit T."/>
        </authorList>
    </citation>
    <scope>NUCLEOTIDE SEQUENCE</scope>
    <source>
        <strain evidence="3">LSu2-4</strain>
    </source>
</reference>
<name>A0ABT4TUC0_9ACTN</name>
<organism evidence="3 4">
    <name type="scientific">Nocardiopsis suaedae</name>
    <dbReference type="NCBI Taxonomy" id="3018444"/>
    <lineage>
        <taxon>Bacteria</taxon>
        <taxon>Bacillati</taxon>
        <taxon>Actinomycetota</taxon>
        <taxon>Actinomycetes</taxon>
        <taxon>Streptosporangiales</taxon>
        <taxon>Nocardiopsidaceae</taxon>
        <taxon>Nocardiopsis</taxon>
    </lineage>
</organism>
<gene>
    <name evidence="3" type="ORF">O4U47_27570</name>
</gene>
<feature type="region of interest" description="Disordered" evidence="1">
    <location>
        <begin position="133"/>
        <end position="187"/>
    </location>
</feature>
<sequence>MRSADGGPARAGAAERLRDAAVLAMRLGAAWVVAEHAVRRLTEGPPGGTGAALAQVELACAAMLAVGLGLPVSGGLTALLAAAGAGAVWTGRTGLPGVPADAEAAPLALLAAACLLAAVAPGRYALDRLARRGARRVRRTRGAPPGRAHARAGGTGTSFPSRARRPEEAPPLPYPERRAATTRPSRT</sequence>